<feature type="region of interest" description="Disordered" evidence="1">
    <location>
        <begin position="70"/>
        <end position="89"/>
    </location>
</feature>
<comment type="caution">
    <text evidence="2">The sequence shown here is derived from an EMBL/GenBank/DDBJ whole genome shotgun (WGS) entry which is preliminary data.</text>
</comment>
<proteinExistence type="predicted"/>
<evidence type="ECO:0000313" key="3">
    <source>
        <dbReference type="Proteomes" id="UP000553756"/>
    </source>
</evidence>
<accession>A0ABX1T133</accession>
<evidence type="ECO:0000313" key="2">
    <source>
        <dbReference type="EMBL" id="NMN02348.1"/>
    </source>
</evidence>
<reference evidence="2 3" key="1">
    <citation type="submission" date="2020-02" db="EMBL/GenBank/DDBJ databases">
        <title>Characterization of phylogenetic diversity of novel bifidobacterial species isolated in Czech ZOOs.</title>
        <authorList>
            <person name="Lugli G.A."/>
            <person name="Vera N.B."/>
            <person name="Ventura M."/>
        </authorList>
    </citation>
    <scope>NUCLEOTIDE SEQUENCE [LARGE SCALE GENOMIC DNA]</scope>
    <source>
        <strain evidence="2 3">DSM 109963</strain>
    </source>
</reference>
<dbReference type="EMBL" id="JAAIIJ010000018">
    <property type="protein sequence ID" value="NMN02348.1"/>
    <property type="molecule type" value="Genomic_DNA"/>
</dbReference>
<dbReference type="Proteomes" id="UP000553756">
    <property type="component" value="Unassembled WGS sequence"/>
</dbReference>
<gene>
    <name evidence="2" type="ORF">G1C94_0970</name>
</gene>
<organism evidence="2 3">
    <name type="scientific">Bifidobacterium panos</name>
    <dbReference type="NCBI Taxonomy" id="2675321"/>
    <lineage>
        <taxon>Bacteria</taxon>
        <taxon>Bacillati</taxon>
        <taxon>Actinomycetota</taxon>
        <taxon>Actinomycetes</taxon>
        <taxon>Bifidobacteriales</taxon>
        <taxon>Bifidobacteriaceae</taxon>
        <taxon>Bifidobacterium</taxon>
    </lineage>
</organism>
<sequence length="89" mass="9871">MPRRNFSNAIVQAEDLYQRTETDANANVRETCVSLGAQLDAARNTLHTATDIKPLNKATNDINTLSSRLSRLLQPHHGTRQAPILSPYS</sequence>
<evidence type="ECO:0000256" key="1">
    <source>
        <dbReference type="SAM" id="MobiDB-lite"/>
    </source>
</evidence>
<name>A0ABX1T133_9BIFI</name>
<keyword evidence="3" id="KW-1185">Reference proteome</keyword>
<protein>
    <recommendedName>
        <fullName evidence="4">Mobilization protein</fullName>
    </recommendedName>
</protein>
<evidence type="ECO:0008006" key="4">
    <source>
        <dbReference type="Google" id="ProtNLM"/>
    </source>
</evidence>